<dbReference type="Gene3D" id="3.30.300.20">
    <property type="match status" value="1"/>
</dbReference>
<dbReference type="PANTHER" id="PTHR39624:SF2">
    <property type="entry name" value="OSMC-LIKE PROTEIN"/>
    <property type="match status" value="1"/>
</dbReference>
<accession>A0AAJ0U9Y5</accession>
<dbReference type="PANTHER" id="PTHR39624">
    <property type="entry name" value="PROTEIN INVOLVED IN RIMO-MEDIATED BETA-METHYLTHIOLATION OF RIBOSOMAL PROTEIN S12 YCAO"/>
    <property type="match status" value="1"/>
</dbReference>
<protein>
    <recommendedName>
        <fullName evidence="3">OsmC family protein</fullName>
    </recommendedName>
</protein>
<evidence type="ECO:0008006" key="3">
    <source>
        <dbReference type="Google" id="ProtNLM"/>
    </source>
</evidence>
<evidence type="ECO:0000313" key="2">
    <source>
        <dbReference type="Proteomes" id="UP001296776"/>
    </source>
</evidence>
<dbReference type="Proteomes" id="UP001296776">
    <property type="component" value="Unassembled WGS sequence"/>
</dbReference>
<proteinExistence type="predicted"/>
<dbReference type="InterPro" id="IPR036102">
    <property type="entry name" value="OsmC/Ohrsf"/>
</dbReference>
<organism evidence="1 2">
    <name type="scientific">Halochromatium glycolicum</name>
    <dbReference type="NCBI Taxonomy" id="85075"/>
    <lineage>
        <taxon>Bacteria</taxon>
        <taxon>Pseudomonadati</taxon>
        <taxon>Pseudomonadota</taxon>
        <taxon>Gammaproteobacteria</taxon>
        <taxon>Chromatiales</taxon>
        <taxon>Chromatiaceae</taxon>
        <taxon>Halochromatium</taxon>
    </lineage>
</organism>
<name>A0AAJ0U9Y5_9GAMM</name>
<gene>
    <name evidence="1" type="ORF">CKO40_20845</name>
</gene>
<dbReference type="SUPFAM" id="SSF82784">
    <property type="entry name" value="OsmC-like"/>
    <property type="match status" value="1"/>
</dbReference>
<reference evidence="1" key="1">
    <citation type="submission" date="2017-08" db="EMBL/GenBank/DDBJ databases">
        <authorList>
            <person name="Imhoff J.F."/>
            <person name="Rahn T."/>
            <person name="Kuenzel S."/>
            <person name="Neulinger S.C."/>
        </authorList>
    </citation>
    <scope>NUCLEOTIDE SEQUENCE</scope>
    <source>
        <strain evidence="1">DSM 11080</strain>
    </source>
</reference>
<dbReference type="EMBL" id="NRSJ01000056">
    <property type="protein sequence ID" value="MBK1706917.1"/>
    <property type="molecule type" value="Genomic_DNA"/>
</dbReference>
<sequence length="141" mass="15363">MPSVKSHHAGDMVFETEVGDYKILNDVPPTAEWGGKGRHPTPPDYFVASLSSCIAAFVQQYCAQSGVDSTDMYVEIHYEKATDPAHLKELMVDVHLPNADVGKRAEAIKRVSGHCTVHETICKMQGLPICIHDKTGEVAAS</sequence>
<dbReference type="Pfam" id="PF02566">
    <property type="entry name" value="OsmC"/>
    <property type="match status" value="1"/>
</dbReference>
<dbReference type="AlphaFoldDB" id="A0AAJ0U9Y5"/>
<keyword evidence="2" id="KW-1185">Reference proteome</keyword>
<reference evidence="1" key="2">
    <citation type="journal article" date="2020" name="Microorganisms">
        <title>Osmotic Adaptation and Compatible Solute Biosynthesis of Phototrophic Bacteria as Revealed from Genome Analyses.</title>
        <authorList>
            <person name="Imhoff J.F."/>
            <person name="Rahn T."/>
            <person name="Kunzel S."/>
            <person name="Keller A."/>
            <person name="Neulinger S.C."/>
        </authorList>
    </citation>
    <scope>NUCLEOTIDE SEQUENCE</scope>
    <source>
        <strain evidence="1">DSM 11080</strain>
    </source>
</reference>
<dbReference type="InterPro" id="IPR015946">
    <property type="entry name" value="KH_dom-like_a/b"/>
</dbReference>
<dbReference type="RefSeq" id="WP_200348393.1">
    <property type="nucleotide sequence ID" value="NZ_NRSJ01000056.1"/>
</dbReference>
<evidence type="ECO:0000313" key="1">
    <source>
        <dbReference type="EMBL" id="MBK1706917.1"/>
    </source>
</evidence>
<dbReference type="InterPro" id="IPR003718">
    <property type="entry name" value="OsmC/Ohr_fam"/>
</dbReference>
<comment type="caution">
    <text evidence="1">The sequence shown here is derived from an EMBL/GenBank/DDBJ whole genome shotgun (WGS) entry which is preliminary data.</text>
</comment>